<reference evidence="2" key="1">
    <citation type="submission" date="2023-06" db="EMBL/GenBank/DDBJ databases">
        <title>Draft genome of Marssonina rosae.</title>
        <authorList>
            <person name="Cheng Q."/>
        </authorList>
    </citation>
    <scope>NUCLEOTIDE SEQUENCE</scope>
    <source>
        <strain evidence="2">R4</strain>
    </source>
</reference>
<keyword evidence="3" id="KW-1185">Reference proteome</keyword>
<proteinExistence type="predicted"/>
<feature type="compositionally biased region" description="Pro residues" evidence="1">
    <location>
        <begin position="115"/>
        <end position="126"/>
    </location>
</feature>
<evidence type="ECO:0000313" key="3">
    <source>
        <dbReference type="Proteomes" id="UP001285354"/>
    </source>
</evidence>
<dbReference type="Proteomes" id="UP001285354">
    <property type="component" value="Unassembled WGS sequence"/>
</dbReference>
<gene>
    <name evidence="2" type="ORF">QTJ16_006777</name>
</gene>
<evidence type="ECO:0000313" key="2">
    <source>
        <dbReference type="EMBL" id="KAK2624143.1"/>
    </source>
</evidence>
<evidence type="ECO:0000256" key="1">
    <source>
        <dbReference type="SAM" id="MobiDB-lite"/>
    </source>
</evidence>
<dbReference type="AlphaFoldDB" id="A0AAD9ST26"/>
<feature type="compositionally biased region" description="Polar residues" evidence="1">
    <location>
        <begin position="65"/>
        <end position="89"/>
    </location>
</feature>
<name>A0AAD9ST26_9HELO</name>
<sequence>MRVGLDMHSHDQTKSFTMRRCCSIAKVAKETSKRQLLSREATRTKKPAKQREDPVALLGHPKASLASQPTSLIPNPHDPQTSPSLSNFAAPSYNPPSPPDVQSSYPQAPSGMPFHPQPPLPQGTAS</sequence>
<organism evidence="2 3">
    <name type="scientific">Diplocarpon rosae</name>
    <dbReference type="NCBI Taxonomy" id="946125"/>
    <lineage>
        <taxon>Eukaryota</taxon>
        <taxon>Fungi</taxon>
        <taxon>Dikarya</taxon>
        <taxon>Ascomycota</taxon>
        <taxon>Pezizomycotina</taxon>
        <taxon>Leotiomycetes</taxon>
        <taxon>Helotiales</taxon>
        <taxon>Drepanopezizaceae</taxon>
        <taxon>Diplocarpon</taxon>
    </lineage>
</organism>
<comment type="caution">
    <text evidence="2">The sequence shown here is derived from an EMBL/GenBank/DDBJ whole genome shotgun (WGS) entry which is preliminary data.</text>
</comment>
<feature type="region of interest" description="Disordered" evidence="1">
    <location>
        <begin position="29"/>
        <end position="126"/>
    </location>
</feature>
<accession>A0AAD9ST26</accession>
<dbReference type="EMBL" id="JAUBYV010000011">
    <property type="protein sequence ID" value="KAK2624143.1"/>
    <property type="molecule type" value="Genomic_DNA"/>
</dbReference>
<protein>
    <submittedName>
        <fullName evidence="2">Uncharacterized protein</fullName>
    </submittedName>
</protein>